<proteinExistence type="predicted"/>
<name>A0AA89BX47_PINIB</name>
<dbReference type="Proteomes" id="UP001186944">
    <property type="component" value="Unassembled WGS sequence"/>
</dbReference>
<reference evidence="2" key="1">
    <citation type="submission" date="2019-08" db="EMBL/GenBank/DDBJ databases">
        <title>The improved chromosome-level genome for the pearl oyster Pinctada fucata martensii using PacBio sequencing and Hi-C.</title>
        <authorList>
            <person name="Zheng Z."/>
        </authorList>
    </citation>
    <scope>NUCLEOTIDE SEQUENCE</scope>
    <source>
        <strain evidence="2">ZZ-2019</strain>
        <tissue evidence="2">Adductor muscle</tissue>
    </source>
</reference>
<evidence type="ECO:0000313" key="2">
    <source>
        <dbReference type="EMBL" id="KAK3085830.1"/>
    </source>
</evidence>
<protein>
    <submittedName>
        <fullName evidence="2">Uncharacterized protein</fullName>
    </submittedName>
</protein>
<evidence type="ECO:0000256" key="1">
    <source>
        <dbReference type="SAM" id="SignalP"/>
    </source>
</evidence>
<feature type="chain" id="PRO_5041650889" evidence="1">
    <location>
        <begin position="20"/>
        <end position="167"/>
    </location>
</feature>
<gene>
    <name evidence="2" type="ORF">FSP39_009297</name>
</gene>
<accession>A0AA89BX47</accession>
<dbReference type="AlphaFoldDB" id="A0AA89BX47"/>
<organism evidence="2 3">
    <name type="scientific">Pinctada imbricata</name>
    <name type="common">Atlantic pearl-oyster</name>
    <name type="synonym">Pinctada martensii</name>
    <dbReference type="NCBI Taxonomy" id="66713"/>
    <lineage>
        <taxon>Eukaryota</taxon>
        <taxon>Metazoa</taxon>
        <taxon>Spiralia</taxon>
        <taxon>Lophotrochozoa</taxon>
        <taxon>Mollusca</taxon>
        <taxon>Bivalvia</taxon>
        <taxon>Autobranchia</taxon>
        <taxon>Pteriomorphia</taxon>
        <taxon>Pterioida</taxon>
        <taxon>Pterioidea</taxon>
        <taxon>Pteriidae</taxon>
        <taxon>Pinctada</taxon>
    </lineage>
</organism>
<evidence type="ECO:0000313" key="3">
    <source>
        <dbReference type="Proteomes" id="UP001186944"/>
    </source>
</evidence>
<keyword evidence="3" id="KW-1185">Reference proteome</keyword>
<comment type="caution">
    <text evidence="2">The sequence shown here is derived from an EMBL/GenBank/DDBJ whole genome shotgun (WGS) entry which is preliminary data.</text>
</comment>
<dbReference type="EMBL" id="VSWD01000012">
    <property type="protein sequence ID" value="KAK3085830.1"/>
    <property type="molecule type" value="Genomic_DNA"/>
</dbReference>
<keyword evidence="1" id="KW-0732">Signal</keyword>
<feature type="signal peptide" evidence="1">
    <location>
        <begin position="1"/>
        <end position="19"/>
    </location>
</feature>
<sequence>MHEIKALLLVFCAIEFTTSLDFELLAPQDLAGKSKTNVNEFIRQAGTPSIKKPLLLSQNSKYHRYAAELLKTFKPVPVHLKDDSDWTHANNCGPAHSKIELKWSPKVIKSGGKLKVELNMVTLPIKQRYETDQLTNIPLGKYVMKVSVFNEKGQLFACVIGTLFLSD</sequence>